<dbReference type="GO" id="GO:0030553">
    <property type="term" value="F:cGMP binding"/>
    <property type="evidence" value="ECO:0007669"/>
    <property type="project" value="TreeGrafter"/>
</dbReference>
<dbReference type="Pfam" id="PF00520">
    <property type="entry name" value="Ion_trans"/>
    <property type="match status" value="1"/>
</dbReference>
<dbReference type="AlphaFoldDB" id="A0AAV6HGE8"/>
<feature type="compositionally biased region" description="Low complexity" evidence="9">
    <location>
        <begin position="589"/>
        <end position="598"/>
    </location>
</feature>
<dbReference type="PROSITE" id="PS50042">
    <property type="entry name" value="CNMP_BINDING_3"/>
    <property type="match status" value="1"/>
</dbReference>
<evidence type="ECO:0000313" key="12">
    <source>
        <dbReference type="EMBL" id="KAG5286440.1"/>
    </source>
</evidence>
<feature type="transmembrane region" description="Helical" evidence="10">
    <location>
        <begin position="201"/>
        <end position="225"/>
    </location>
</feature>
<dbReference type="InterPro" id="IPR050866">
    <property type="entry name" value="CNG_cation_channel"/>
</dbReference>
<dbReference type="Gene3D" id="2.60.120.10">
    <property type="entry name" value="Jelly Rolls"/>
    <property type="match status" value="1"/>
</dbReference>
<dbReference type="InterPro" id="IPR000595">
    <property type="entry name" value="cNMP-bd_dom"/>
</dbReference>
<dbReference type="GO" id="GO:0017071">
    <property type="term" value="C:intracellular cyclic nucleotide activated cation channel complex"/>
    <property type="evidence" value="ECO:0007669"/>
    <property type="project" value="TreeGrafter"/>
</dbReference>
<dbReference type="InterPro" id="IPR018488">
    <property type="entry name" value="cNMP-bd_CS"/>
</dbReference>
<keyword evidence="2" id="KW-0813">Transport</keyword>
<dbReference type="FunFam" id="1.10.287.630:FF:000001">
    <property type="entry name" value="Cyclic nucleotide-gated channel alpha 3"/>
    <property type="match status" value="1"/>
</dbReference>
<dbReference type="GO" id="GO:0005223">
    <property type="term" value="F:intracellularly cGMP-activated cation channel activity"/>
    <property type="evidence" value="ECO:0007669"/>
    <property type="project" value="TreeGrafter"/>
</dbReference>
<dbReference type="SUPFAM" id="SSF51206">
    <property type="entry name" value="cAMP-binding domain-like"/>
    <property type="match status" value="1"/>
</dbReference>
<keyword evidence="6 10" id="KW-0472">Membrane</keyword>
<dbReference type="EMBL" id="JADWDJ010000001">
    <property type="protein sequence ID" value="KAG5286440.1"/>
    <property type="molecule type" value="Genomic_DNA"/>
</dbReference>
<dbReference type="InterPro" id="IPR005821">
    <property type="entry name" value="Ion_trans_dom"/>
</dbReference>
<reference evidence="12 13" key="1">
    <citation type="submission" date="2020-10" db="EMBL/GenBank/DDBJ databases">
        <title>Chromosome-scale genome assembly of the Allis shad, Alosa alosa.</title>
        <authorList>
            <person name="Margot Z."/>
            <person name="Christophe K."/>
            <person name="Cabau C."/>
            <person name="Louis A."/>
            <person name="Berthelot C."/>
            <person name="Parey E."/>
            <person name="Roest Crollius H."/>
            <person name="Montfort J."/>
            <person name="Robinson-Rechavi M."/>
            <person name="Bucao C."/>
            <person name="Bouchez O."/>
            <person name="Gislard M."/>
            <person name="Lluch J."/>
            <person name="Milhes M."/>
            <person name="Lampietro C."/>
            <person name="Lopez Roques C."/>
            <person name="Donnadieu C."/>
            <person name="Braasch I."/>
            <person name="Desvignes T."/>
            <person name="Postlethwait J."/>
            <person name="Bobe J."/>
            <person name="Guiguen Y."/>
        </authorList>
    </citation>
    <scope>NUCLEOTIDE SEQUENCE [LARGE SCALE GENOMIC DNA]</scope>
    <source>
        <strain evidence="12">M-15738</strain>
        <tissue evidence="12">Blood</tissue>
    </source>
</reference>
<name>A0AAV6HGE8_9TELE</name>
<feature type="domain" description="Cyclic nucleotide-binding" evidence="11">
    <location>
        <begin position="383"/>
        <end position="489"/>
    </location>
</feature>
<evidence type="ECO:0000256" key="5">
    <source>
        <dbReference type="ARBA" id="ARBA00023065"/>
    </source>
</evidence>
<dbReference type="InterPro" id="IPR014710">
    <property type="entry name" value="RmlC-like_jellyroll"/>
</dbReference>
<feature type="transmembrane region" description="Helical" evidence="10">
    <location>
        <begin position="69"/>
        <end position="89"/>
    </location>
</feature>
<dbReference type="FunFam" id="2.60.120.10:FF:000002">
    <property type="entry name" value="Cyclic nucleotide gated channel alpha 1a"/>
    <property type="match status" value="1"/>
</dbReference>
<feature type="region of interest" description="Disordered" evidence="9">
    <location>
        <begin position="1"/>
        <end position="58"/>
    </location>
</feature>
<dbReference type="PROSITE" id="PS00888">
    <property type="entry name" value="CNMP_BINDING_1"/>
    <property type="match status" value="1"/>
</dbReference>
<sequence length="634" mass="72974">MTSTQSGHGATQPSHAVLRHMSEEAEEASDRPIRRHRSFSATDSHNINNNNNNEEPKEPFIINPGSSLYNYWLFIISIPVMYNWTVIVVRASFEEFQHRNLYLWFFLDYTADLVYLADIAVRTRTGYLEQGLLVKDEKKLLAEYMSSKQFRLDVISMLPTDLLYFYLGLDYPEIRMNKLLRINRIFEFMQRMETKTNFPNILRISTLVMYIIIITHWNCCLYYSFSKAIGFGSDPWVYPSLEEKQFGELLTKYSFSLYWSTMTLTTIGEMPPPELDSEFFFHTADFLAGVFIFATIVGNVASMISNMNAARAKFQARIDNIKQYMHVRKVSKDLESRVITLFDYLWNTNRSQDEQEVLRYLPDKLRAEIGISVHLETLKKVRIFADCEAGLLIELVLKLRPVVFSPGDYICRKGDIGREMYIIKDGKLAVVADDGVTQFVVLGEGSYFGEISILQIKGSKAGNRRTANIRSVGYSDLFLLSKDDLMEALTEYPDAKAMLEDKGRQILMKDNLIELDPSKLKPDEKDLEGNVNRLYGSIELLKTKLSKVSKDHSRARKALKERIAQIERYSGEEVEESEEEEEEQKRAEVGAGETQQAAEEGEEEEKKEGEEGVEEAKGEGGEEKEEKKEEEEKK</sequence>
<evidence type="ECO:0000256" key="9">
    <source>
        <dbReference type="SAM" id="MobiDB-lite"/>
    </source>
</evidence>
<evidence type="ECO:0000256" key="6">
    <source>
        <dbReference type="ARBA" id="ARBA00023136"/>
    </source>
</evidence>
<comment type="subcellular location">
    <subcellularLocation>
        <location evidence="1">Membrane</location>
        <topology evidence="1">Multi-pass membrane protein</topology>
    </subcellularLocation>
</comment>
<evidence type="ECO:0000313" key="13">
    <source>
        <dbReference type="Proteomes" id="UP000823561"/>
    </source>
</evidence>
<dbReference type="InterPro" id="IPR018490">
    <property type="entry name" value="cNMP-bd_dom_sf"/>
</dbReference>
<keyword evidence="5" id="KW-0406">Ion transport</keyword>
<dbReference type="Proteomes" id="UP000823561">
    <property type="component" value="Chromosome 1"/>
</dbReference>
<keyword evidence="8" id="KW-0407">Ion channel</keyword>
<dbReference type="Pfam" id="PF00027">
    <property type="entry name" value="cNMP_binding"/>
    <property type="match status" value="1"/>
</dbReference>
<feature type="compositionally biased region" description="Basic and acidic residues" evidence="9">
    <location>
        <begin position="20"/>
        <end position="32"/>
    </location>
</feature>
<keyword evidence="13" id="KW-1185">Reference proteome</keyword>
<dbReference type="PANTHER" id="PTHR45638">
    <property type="entry name" value="CYCLIC NUCLEOTIDE-GATED CATION CHANNEL SUBUNIT A"/>
    <property type="match status" value="1"/>
</dbReference>
<dbReference type="Pfam" id="PF16526">
    <property type="entry name" value="CLZ"/>
    <property type="match status" value="1"/>
</dbReference>
<dbReference type="Gene3D" id="1.10.287.70">
    <property type="match status" value="1"/>
</dbReference>
<evidence type="ECO:0000256" key="10">
    <source>
        <dbReference type="SAM" id="Phobius"/>
    </source>
</evidence>
<evidence type="ECO:0000256" key="3">
    <source>
        <dbReference type="ARBA" id="ARBA00022692"/>
    </source>
</evidence>
<gene>
    <name evidence="12" type="ORF">AALO_G00014880</name>
</gene>
<dbReference type="CDD" id="cd00038">
    <property type="entry name" value="CAP_ED"/>
    <property type="match status" value="1"/>
</dbReference>
<feature type="compositionally biased region" description="Basic and acidic residues" evidence="9">
    <location>
        <begin position="604"/>
        <end position="634"/>
    </location>
</feature>
<evidence type="ECO:0000259" key="11">
    <source>
        <dbReference type="PROSITE" id="PS50042"/>
    </source>
</evidence>
<dbReference type="FunFam" id="1.10.287.70:FF:000030">
    <property type="entry name" value="Cyclic nucleotide-gated channel alpha 3"/>
    <property type="match status" value="1"/>
</dbReference>
<keyword evidence="3 10" id="KW-0812">Transmembrane</keyword>
<proteinExistence type="predicted"/>
<dbReference type="PANTHER" id="PTHR45638:SF20">
    <property type="entry name" value="CYCLIC NUCLEOTIDE-GATED CHANNEL SUBUNIT ALPHA 1A"/>
    <property type="match status" value="1"/>
</dbReference>
<organism evidence="12 13">
    <name type="scientific">Alosa alosa</name>
    <name type="common">allis shad</name>
    <dbReference type="NCBI Taxonomy" id="278164"/>
    <lineage>
        <taxon>Eukaryota</taxon>
        <taxon>Metazoa</taxon>
        <taxon>Chordata</taxon>
        <taxon>Craniata</taxon>
        <taxon>Vertebrata</taxon>
        <taxon>Euteleostomi</taxon>
        <taxon>Actinopterygii</taxon>
        <taxon>Neopterygii</taxon>
        <taxon>Teleostei</taxon>
        <taxon>Clupei</taxon>
        <taxon>Clupeiformes</taxon>
        <taxon>Clupeoidei</taxon>
        <taxon>Clupeidae</taxon>
        <taxon>Alosa</taxon>
    </lineage>
</organism>
<feature type="region of interest" description="Disordered" evidence="9">
    <location>
        <begin position="570"/>
        <end position="634"/>
    </location>
</feature>
<dbReference type="SMART" id="SM00100">
    <property type="entry name" value="cNMP"/>
    <property type="match status" value="1"/>
</dbReference>
<dbReference type="GO" id="GO:0005222">
    <property type="term" value="F:intracellularly cAMP-activated cation channel activity"/>
    <property type="evidence" value="ECO:0007669"/>
    <property type="project" value="TreeGrafter"/>
</dbReference>
<dbReference type="SUPFAM" id="SSF81324">
    <property type="entry name" value="Voltage-gated potassium channels"/>
    <property type="match status" value="1"/>
</dbReference>
<dbReference type="PROSITE" id="PS00889">
    <property type="entry name" value="CNMP_BINDING_2"/>
    <property type="match status" value="1"/>
</dbReference>
<feature type="compositionally biased region" description="Low complexity" evidence="9">
    <location>
        <begin position="46"/>
        <end position="58"/>
    </location>
</feature>
<dbReference type="InterPro" id="IPR032406">
    <property type="entry name" value="CLZ_dom"/>
</dbReference>
<evidence type="ECO:0000256" key="8">
    <source>
        <dbReference type="ARBA" id="ARBA00023303"/>
    </source>
</evidence>
<comment type="caution">
    <text evidence="12">The sequence shown here is derived from an EMBL/GenBank/DDBJ whole genome shotgun (WGS) entry which is preliminary data.</text>
</comment>
<dbReference type="Gene3D" id="1.20.5.300">
    <property type="match status" value="1"/>
</dbReference>
<evidence type="ECO:0000256" key="2">
    <source>
        <dbReference type="ARBA" id="ARBA00022448"/>
    </source>
</evidence>
<evidence type="ECO:0000256" key="1">
    <source>
        <dbReference type="ARBA" id="ARBA00004141"/>
    </source>
</evidence>
<protein>
    <recommendedName>
        <fullName evidence="11">Cyclic nucleotide-binding domain-containing protein</fullName>
    </recommendedName>
</protein>
<dbReference type="GO" id="GO:0044877">
    <property type="term" value="F:protein-containing complex binding"/>
    <property type="evidence" value="ECO:0007669"/>
    <property type="project" value="TreeGrafter"/>
</dbReference>
<dbReference type="Gene3D" id="1.10.287.630">
    <property type="entry name" value="Helix hairpin bin"/>
    <property type="match status" value="1"/>
</dbReference>
<keyword evidence="7" id="KW-1071">Ligand-gated ion channel</keyword>
<feature type="transmembrane region" description="Helical" evidence="10">
    <location>
        <begin position="279"/>
        <end position="301"/>
    </location>
</feature>
<dbReference type="GO" id="GO:0005886">
    <property type="term" value="C:plasma membrane"/>
    <property type="evidence" value="ECO:0007669"/>
    <property type="project" value="TreeGrafter"/>
</dbReference>
<feature type="compositionally biased region" description="Polar residues" evidence="9">
    <location>
        <begin position="1"/>
        <end position="14"/>
    </location>
</feature>
<accession>A0AAV6HGE8</accession>
<evidence type="ECO:0000256" key="4">
    <source>
        <dbReference type="ARBA" id="ARBA00022989"/>
    </source>
</evidence>
<feature type="compositionally biased region" description="Acidic residues" evidence="9">
    <location>
        <begin position="572"/>
        <end position="582"/>
    </location>
</feature>
<keyword evidence="4 10" id="KW-1133">Transmembrane helix</keyword>
<evidence type="ECO:0000256" key="7">
    <source>
        <dbReference type="ARBA" id="ARBA00023286"/>
    </source>
</evidence>